<reference evidence="3 4" key="1">
    <citation type="journal article" date="2010" name="Science">
        <title>Genomic comparison of the ants Camponotus floridanus and Harpegnathos saltator.</title>
        <authorList>
            <person name="Bonasio R."/>
            <person name="Zhang G."/>
            <person name="Ye C."/>
            <person name="Mutti N.S."/>
            <person name="Fang X."/>
            <person name="Qin N."/>
            <person name="Donahue G."/>
            <person name="Yang P."/>
            <person name="Li Q."/>
            <person name="Li C."/>
            <person name="Zhang P."/>
            <person name="Huang Z."/>
            <person name="Berger S.L."/>
            <person name="Reinberg D."/>
            <person name="Wang J."/>
            <person name="Liebig J."/>
        </authorList>
    </citation>
    <scope>NUCLEOTIDE SEQUENCE [LARGE SCALE GENOMIC DNA]</scope>
    <source>
        <strain evidence="3 4">R22 G/1</strain>
    </source>
</reference>
<evidence type="ECO:0000256" key="1">
    <source>
        <dbReference type="SAM" id="MobiDB-lite"/>
    </source>
</evidence>
<dbReference type="OrthoDB" id="291007at2759"/>
<feature type="chain" id="PRO_5003157650" evidence="2">
    <location>
        <begin position="19"/>
        <end position="77"/>
    </location>
</feature>
<evidence type="ECO:0000313" key="4">
    <source>
        <dbReference type="Proteomes" id="UP000008237"/>
    </source>
</evidence>
<evidence type="ECO:0000256" key="2">
    <source>
        <dbReference type="SAM" id="SignalP"/>
    </source>
</evidence>
<gene>
    <name evidence="3" type="ORF">EAI_10566</name>
</gene>
<accession>E2B7R9</accession>
<keyword evidence="4" id="KW-1185">Reference proteome</keyword>
<dbReference type="EMBL" id="GL446201">
    <property type="protein sequence ID" value="EFN88282.1"/>
    <property type="molecule type" value="Genomic_DNA"/>
</dbReference>
<evidence type="ECO:0000313" key="3">
    <source>
        <dbReference type="EMBL" id="EFN88282.1"/>
    </source>
</evidence>
<feature type="signal peptide" evidence="2">
    <location>
        <begin position="1"/>
        <end position="18"/>
    </location>
</feature>
<sequence length="77" mass="8731">MGATRIILLLAAIGAGSGRLPAKSHRESRANHPVPPDPRFDGVFEDGHNYEEIGNRIFSGNFFNLRIYFTREFRLRS</sequence>
<protein>
    <submittedName>
        <fullName evidence="3">Uncharacterized protein</fullName>
    </submittedName>
</protein>
<name>E2B7R9_HARSA</name>
<feature type="region of interest" description="Disordered" evidence="1">
    <location>
        <begin position="19"/>
        <end position="38"/>
    </location>
</feature>
<keyword evidence="2" id="KW-0732">Signal</keyword>
<organism evidence="4">
    <name type="scientific">Harpegnathos saltator</name>
    <name type="common">Jerdon's jumping ant</name>
    <dbReference type="NCBI Taxonomy" id="610380"/>
    <lineage>
        <taxon>Eukaryota</taxon>
        <taxon>Metazoa</taxon>
        <taxon>Ecdysozoa</taxon>
        <taxon>Arthropoda</taxon>
        <taxon>Hexapoda</taxon>
        <taxon>Insecta</taxon>
        <taxon>Pterygota</taxon>
        <taxon>Neoptera</taxon>
        <taxon>Endopterygota</taxon>
        <taxon>Hymenoptera</taxon>
        <taxon>Apocrita</taxon>
        <taxon>Aculeata</taxon>
        <taxon>Formicoidea</taxon>
        <taxon>Formicidae</taxon>
        <taxon>Ponerinae</taxon>
        <taxon>Ponerini</taxon>
        <taxon>Harpegnathos</taxon>
    </lineage>
</organism>
<dbReference type="Proteomes" id="UP000008237">
    <property type="component" value="Unassembled WGS sequence"/>
</dbReference>
<dbReference type="InParanoid" id="E2B7R9"/>
<proteinExistence type="predicted"/>
<dbReference type="AlphaFoldDB" id="E2B7R9"/>